<gene>
    <name evidence="2" type="ORF">ACFSJU_13455</name>
</gene>
<organism evidence="2 3">
    <name type="scientific">Paradesertivirga mongoliensis</name>
    <dbReference type="NCBI Taxonomy" id="2100740"/>
    <lineage>
        <taxon>Bacteria</taxon>
        <taxon>Pseudomonadati</taxon>
        <taxon>Bacteroidota</taxon>
        <taxon>Sphingobacteriia</taxon>
        <taxon>Sphingobacteriales</taxon>
        <taxon>Sphingobacteriaceae</taxon>
        <taxon>Paradesertivirga</taxon>
    </lineage>
</organism>
<evidence type="ECO:0000313" key="2">
    <source>
        <dbReference type="EMBL" id="MFD2163408.1"/>
    </source>
</evidence>
<keyword evidence="1" id="KW-0732">Signal</keyword>
<comment type="caution">
    <text evidence="2">The sequence shown here is derived from an EMBL/GenBank/DDBJ whole genome shotgun (WGS) entry which is preliminary data.</text>
</comment>
<feature type="chain" id="PRO_5047109081" description="Lipoprotein" evidence="1">
    <location>
        <begin position="17"/>
        <end position="193"/>
    </location>
</feature>
<name>A0ABW4ZMS1_9SPHI</name>
<evidence type="ECO:0000313" key="3">
    <source>
        <dbReference type="Proteomes" id="UP001597387"/>
    </source>
</evidence>
<evidence type="ECO:0008006" key="4">
    <source>
        <dbReference type="Google" id="ProtNLM"/>
    </source>
</evidence>
<evidence type="ECO:0000256" key="1">
    <source>
        <dbReference type="SAM" id="SignalP"/>
    </source>
</evidence>
<dbReference type="EMBL" id="JBHUHZ010000002">
    <property type="protein sequence ID" value="MFD2163408.1"/>
    <property type="molecule type" value="Genomic_DNA"/>
</dbReference>
<dbReference type="RefSeq" id="WP_255900920.1">
    <property type="nucleotide sequence ID" value="NZ_JAFMZO010000002.1"/>
</dbReference>
<proteinExistence type="predicted"/>
<protein>
    <recommendedName>
        <fullName evidence="4">Lipoprotein</fullName>
    </recommendedName>
</protein>
<dbReference type="Proteomes" id="UP001597387">
    <property type="component" value="Unassembled WGS sequence"/>
</dbReference>
<reference evidence="3" key="1">
    <citation type="journal article" date="2019" name="Int. J. Syst. Evol. Microbiol.">
        <title>The Global Catalogue of Microorganisms (GCM) 10K type strain sequencing project: providing services to taxonomists for standard genome sequencing and annotation.</title>
        <authorList>
            <consortium name="The Broad Institute Genomics Platform"/>
            <consortium name="The Broad Institute Genome Sequencing Center for Infectious Disease"/>
            <person name="Wu L."/>
            <person name="Ma J."/>
        </authorList>
    </citation>
    <scope>NUCLEOTIDE SEQUENCE [LARGE SCALE GENOMIC DNA]</scope>
    <source>
        <strain evidence="3">KCTC 42217</strain>
    </source>
</reference>
<accession>A0ABW4ZMS1</accession>
<keyword evidence="3" id="KW-1185">Reference proteome</keyword>
<feature type="signal peptide" evidence="1">
    <location>
        <begin position="1"/>
        <end position="16"/>
    </location>
</feature>
<sequence length="193" mass="21437">MSTSVLFLFIVLTLSACNPENTENTNKTTPSRSTINTITPAKGVSQYSLTYKEKVLNLRDWDSNINLGQILGRPLKQSIRVLGEGADTHRGSVIKTLSYNGLTIELFSPRPDVQRFWILSMETSSRIYSTGNGIKAGSTVKEIETAYPTIQIALDGRTDSSNCAYILSEDNNNLRIEVVNGIAKLIRIYYEIP</sequence>